<accession>A0ACC1BDL1</accession>
<evidence type="ECO:0000313" key="1">
    <source>
        <dbReference type="EMBL" id="KAJ0097034.1"/>
    </source>
</evidence>
<evidence type="ECO:0000313" key="2">
    <source>
        <dbReference type="Proteomes" id="UP001164250"/>
    </source>
</evidence>
<reference evidence="2" key="1">
    <citation type="journal article" date="2023" name="G3 (Bethesda)">
        <title>Genome assembly and association tests identify interacting loci associated with vigor, precocity, and sex in interspecific pistachio rootstocks.</title>
        <authorList>
            <person name="Palmer W."/>
            <person name="Jacygrad E."/>
            <person name="Sagayaradj S."/>
            <person name="Cavanaugh K."/>
            <person name="Han R."/>
            <person name="Bertier L."/>
            <person name="Beede B."/>
            <person name="Kafkas S."/>
            <person name="Golino D."/>
            <person name="Preece J."/>
            <person name="Michelmore R."/>
        </authorList>
    </citation>
    <scope>NUCLEOTIDE SEQUENCE [LARGE SCALE GENOMIC DNA]</scope>
</reference>
<dbReference type="EMBL" id="CM047901">
    <property type="protein sequence ID" value="KAJ0097034.1"/>
    <property type="molecule type" value="Genomic_DNA"/>
</dbReference>
<sequence length="113" mass="13705">MHFQLMEIIFSTYTSYCELTLIHNWFPGEWVNEWNVTNGSQKDYQDFGRAQLEVYNAASFGWSYWTLKNDRQHWDFEWNIRNHYLQLGNSPKTQIFNTIVLLGLVCTWLYHML</sequence>
<proteinExistence type="predicted"/>
<comment type="caution">
    <text evidence="1">The sequence shown here is derived from an EMBL/GenBank/DDBJ whole genome shotgun (WGS) entry which is preliminary data.</text>
</comment>
<gene>
    <name evidence="1" type="ORF">Patl1_28268</name>
</gene>
<keyword evidence="2" id="KW-1185">Reference proteome</keyword>
<protein>
    <submittedName>
        <fullName evidence="1">Uncharacterized protein</fullName>
    </submittedName>
</protein>
<dbReference type="Proteomes" id="UP001164250">
    <property type="component" value="Chromosome 5"/>
</dbReference>
<organism evidence="1 2">
    <name type="scientific">Pistacia atlantica</name>
    <dbReference type="NCBI Taxonomy" id="434234"/>
    <lineage>
        <taxon>Eukaryota</taxon>
        <taxon>Viridiplantae</taxon>
        <taxon>Streptophyta</taxon>
        <taxon>Embryophyta</taxon>
        <taxon>Tracheophyta</taxon>
        <taxon>Spermatophyta</taxon>
        <taxon>Magnoliopsida</taxon>
        <taxon>eudicotyledons</taxon>
        <taxon>Gunneridae</taxon>
        <taxon>Pentapetalae</taxon>
        <taxon>rosids</taxon>
        <taxon>malvids</taxon>
        <taxon>Sapindales</taxon>
        <taxon>Anacardiaceae</taxon>
        <taxon>Pistacia</taxon>
    </lineage>
</organism>
<name>A0ACC1BDL1_9ROSI</name>